<dbReference type="RefSeq" id="WP_158277849.1">
    <property type="nucleotide sequence ID" value="NZ_PVZG01000016.1"/>
</dbReference>
<name>A0A2T0RNY6_9ACTN</name>
<dbReference type="EMBL" id="PVZG01000016">
    <property type="protein sequence ID" value="PRY22916.1"/>
    <property type="molecule type" value="Genomic_DNA"/>
</dbReference>
<sequence length="237" mass="25776">MRITDADAALAWLTGRGVTRLGPGRWVEAGPDAPVRGDDELAHEWTGAALADERLEPAHRLRIGLGLLDLLDAYWVTAELGWFVTERADPAITAALWAGYRRRLEAVEGHPQVTYSLWVDWFEDAGTAEAAFAAVLGDDVRRLRAGGRLAELAAGPLHRRAARVLECSGPVRWSVKHDVYEAAATVAELHPALFRALLAGLDDVYGHLEPAPALALLDTLVLPPGTEHVARLRKGLR</sequence>
<reference evidence="1 2" key="1">
    <citation type="submission" date="2018-03" db="EMBL/GenBank/DDBJ databases">
        <title>Genomic Encyclopedia of Archaeal and Bacterial Type Strains, Phase II (KMG-II): from individual species to whole genera.</title>
        <authorList>
            <person name="Goeker M."/>
        </authorList>
    </citation>
    <scope>NUCLEOTIDE SEQUENCE [LARGE SCALE GENOMIC DNA]</scope>
    <source>
        <strain evidence="1 2">DSM 45348</strain>
    </source>
</reference>
<comment type="caution">
    <text evidence="1">The sequence shown here is derived from an EMBL/GenBank/DDBJ whole genome shotgun (WGS) entry which is preliminary data.</text>
</comment>
<accession>A0A2T0RNY6</accession>
<evidence type="ECO:0000313" key="2">
    <source>
        <dbReference type="Proteomes" id="UP000239209"/>
    </source>
</evidence>
<dbReference type="OrthoDB" id="3532697at2"/>
<keyword evidence="2" id="KW-1185">Reference proteome</keyword>
<gene>
    <name evidence="1" type="ORF">CLV70_116179</name>
</gene>
<evidence type="ECO:0000313" key="1">
    <source>
        <dbReference type="EMBL" id="PRY22916.1"/>
    </source>
</evidence>
<proteinExistence type="predicted"/>
<dbReference type="Proteomes" id="UP000239209">
    <property type="component" value="Unassembled WGS sequence"/>
</dbReference>
<protein>
    <submittedName>
        <fullName evidence="1">Uncharacterized protein</fullName>
    </submittedName>
</protein>
<organism evidence="1 2">
    <name type="scientific">Pseudosporangium ferrugineum</name>
    <dbReference type="NCBI Taxonomy" id="439699"/>
    <lineage>
        <taxon>Bacteria</taxon>
        <taxon>Bacillati</taxon>
        <taxon>Actinomycetota</taxon>
        <taxon>Actinomycetes</taxon>
        <taxon>Micromonosporales</taxon>
        <taxon>Micromonosporaceae</taxon>
        <taxon>Pseudosporangium</taxon>
    </lineage>
</organism>
<dbReference type="AlphaFoldDB" id="A0A2T0RNY6"/>